<evidence type="ECO:0000313" key="1">
    <source>
        <dbReference type="EMBL" id="EHM53083.1"/>
    </source>
</evidence>
<sequence length="56" mass="5981">MPNKNAPQGAFFMPGRQAASLLGFALGGVVTDPPNEAKRGRHARKRRAMPAVVYAC</sequence>
<organism evidence="1 2">
    <name type="scientific">Cardiobacterium valvarum F0432</name>
    <dbReference type="NCBI Taxonomy" id="797473"/>
    <lineage>
        <taxon>Bacteria</taxon>
        <taxon>Pseudomonadati</taxon>
        <taxon>Pseudomonadota</taxon>
        <taxon>Gammaproteobacteria</taxon>
        <taxon>Cardiobacteriales</taxon>
        <taxon>Cardiobacteriaceae</taxon>
        <taxon>Cardiobacterium</taxon>
    </lineage>
</organism>
<evidence type="ECO:0000313" key="2">
    <source>
        <dbReference type="Proteomes" id="UP000004750"/>
    </source>
</evidence>
<dbReference type="EMBL" id="AGCM01000114">
    <property type="protein sequence ID" value="EHM53083.1"/>
    <property type="molecule type" value="Genomic_DNA"/>
</dbReference>
<protein>
    <submittedName>
        <fullName evidence="1">Uncharacterized protein</fullName>
    </submittedName>
</protein>
<dbReference type="AlphaFoldDB" id="G9ZGV1"/>
<dbReference type="HOGENOM" id="CLU_3005694_0_0_6"/>
<comment type="caution">
    <text evidence="1">The sequence shown here is derived from an EMBL/GenBank/DDBJ whole genome shotgun (WGS) entry which is preliminary data.</text>
</comment>
<proteinExistence type="predicted"/>
<accession>G9ZGV1</accession>
<reference evidence="1 2" key="1">
    <citation type="submission" date="2011-08" db="EMBL/GenBank/DDBJ databases">
        <authorList>
            <person name="Weinstock G."/>
            <person name="Sodergren E."/>
            <person name="Clifton S."/>
            <person name="Fulton L."/>
            <person name="Fulton B."/>
            <person name="Courtney L."/>
            <person name="Fronick C."/>
            <person name="Harrison M."/>
            <person name="Strong C."/>
            <person name="Farmer C."/>
            <person name="Delahaunty K."/>
            <person name="Markovic C."/>
            <person name="Hall O."/>
            <person name="Minx P."/>
            <person name="Tomlinson C."/>
            <person name="Mitreva M."/>
            <person name="Hou S."/>
            <person name="Chen J."/>
            <person name="Wollam A."/>
            <person name="Pepin K.H."/>
            <person name="Johnson M."/>
            <person name="Bhonagiri V."/>
            <person name="Zhang X."/>
            <person name="Suruliraj S."/>
            <person name="Warren W."/>
            <person name="Chinwalla A."/>
            <person name="Mardis E.R."/>
            <person name="Wilson R.K."/>
        </authorList>
    </citation>
    <scope>NUCLEOTIDE SEQUENCE [LARGE SCALE GENOMIC DNA]</scope>
    <source>
        <strain evidence="1 2">F0432</strain>
    </source>
</reference>
<dbReference type="Proteomes" id="UP000004750">
    <property type="component" value="Unassembled WGS sequence"/>
</dbReference>
<gene>
    <name evidence="1" type="ORF">HMPREF9080_01996</name>
</gene>
<name>G9ZGV1_9GAMM</name>
<dbReference type="STRING" id="797473.HMPREF9080_01996"/>